<keyword evidence="8" id="KW-1185">Reference proteome</keyword>
<dbReference type="EMBL" id="BSUM01000001">
    <property type="protein sequence ID" value="GMA32520.1"/>
    <property type="molecule type" value="Genomic_DNA"/>
</dbReference>
<keyword evidence="2" id="KW-0560">Oxidoreductase</keyword>
<evidence type="ECO:0000313" key="8">
    <source>
        <dbReference type="Proteomes" id="UP001157161"/>
    </source>
</evidence>
<keyword evidence="3" id="KW-0520">NAD</keyword>
<accession>A0AA37XG11</accession>
<feature type="domain" description="Gfo/Idh/MocA-like oxidoreductase N-terminal" evidence="5">
    <location>
        <begin position="34"/>
        <end position="149"/>
    </location>
</feature>
<dbReference type="SUPFAM" id="SSF51735">
    <property type="entry name" value="NAD(P)-binding Rossmann-fold domains"/>
    <property type="match status" value="1"/>
</dbReference>
<dbReference type="InterPro" id="IPR036291">
    <property type="entry name" value="NAD(P)-bd_dom_sf"/>
</dbReference>
<comment type="similarity">
    <text evidence="1">Belongs to the Gfo/Idh/MocA family.</text>
</comment>
<evidence type="ECO:0000256" key="3">
    <source>
        <dbReference type="ARBA" id="ARBA00023027"/>
    </source>
</evidence>
<name>A0AA37XG11_9MICO</name>
<reference evidence="7" key="2">
    <citation type="submission" date="2023-02" db="EMBL/GenBank/DDBJ databases">
        <authorList>
            <person name="Sun Q."/>
            <person name="Mori K."/>
        </authorList>
    </citation>
    <scope>NUCLEOTIDE SEQUENCE</scope>
    <source>
        <strain evidence="7">NBRC 112290</strain>
    </source>
</reference>
<evidence type="ECO:0000256" key="1">
    <source>
        <dbReference type="ARBA" id="ARBA00010928"/>
    </source>
</evidence>
<dbReference type="AlphaFoldDB" id="A0AA37XG11"/>
<dbReference type="Pfam" id="PF01408">
    <property type="entry name" value="GFO_IDH_MocA"/>
    <property type="match status" value="1"/>
</dbReference>
<feature type="region of interest" description="Disordered" evidence="4">
    <location>
        <begin position="1"/>
        <end position="26"/>
    </location>
</feature>
<protein>
    <submittedName>
        <fullName evidence="7">Dehydrogenase</fullName>
    </submittedName>
</protein>
<gene>
    <name evidence="7" type="ORF">GCM10025875_25120</name>
</gene>
<proteinExistence type="inferred from homology"/>
<evidence type="ECO:0000313" key="7">
    <source>
        <dbReference type="EMBL" id="GMA32520.1"/>
    </source>
</evidence>
<reference evidence="7" key="1">
    <citation type="journal article" date="2014" name="Int. J. Syst. Evol. Microbiol.">
        <title>Complete genome sequence of Corynebacterium casei LMG S-19264T (=DSM 44701T), isolated from a smear-ripened cheese.</title>
        <authorList>
            <consortium name="US DOE Joint Genome Institute (JGI-PGF)"/>
            <person name="Walter F."/>
            <person name="Albersmeier A."/>
            <person name="Kalinowski J."/>
            <person name="Ruckert C."/>
        </authorList>
    </citation>
    <scope>NUCLEOTIDE SEQUENCE</scope>
    <source>
        <strain evidence="7">NBRC 112290</strain>
    </source>
</reference>
<dbReference type="PANTHER" id="PTHR22604:SF105">
    <property type="entry name" value="TRANS-1,2-DIHYDROBENZENE-1,2-DIOL DEHYDROGENASE"/>
    <property type="match status" value="1"/>
</dbReference>
<evidence type="ECO:0000259" key="6">
    <source>
        <dbReference type="Pfam" id="PF22725"/>
    </source>
</evidence>
<dbReference type="InterPro" id="IPR055170">
    <property type="entry name" value="GFO_IDH_MocA-like_dom"/>
</dbReference>
<dbReference type="GO" id="GO:0016491">
    <property type="term" value="F:oxidoreductase activity"/>
    <property type="evidence" value="ECO:0007669"/>
    <property type="project" value="UniProtKB-KW"/>
</dbReference>
<feature type="compositionally biased region" description="Low complexity" evidence="4">
    <location>
        <begin position="1"/>
        <end position="15"/>
    </location>
</feature>
<dbReference type="GO" id="GO:0000166">
    <property type="term" value="F:nucleotide binding"/>
    <property type="evidence" value="ECO:0007669"/>
    <property type="project" value="InterPro"/>
</dbReference>
<dbReference type="Gene3D" id="3.30.360.10">
    <property type="entry name" value="Dihydrodipicolinate Reductase, domain 2"/>
    <property type="match status" value="1"/>
</dbReference>
<evidence type="ECO:0000256" key="4">
    <source>
        <dbReference type="SAM" id="MobiDB-lite"/>
    </source>
</evidence>
<dbReference type="PANTHER" id="PTHR22604">
    <property type="entry name" value="OXIDOREDUCTASES"/>
    <property type="match status" value="1"/>
</dbReference>
<feature type="domain" description="GFO/IDH/MocA-like oxidoreductase" evidence="6">
    <location>
        <begin position="161"/>
        <end position="276"/>
    </location>
</feature>
<dbReference type="InterPro" id="IPR050984">
    <property type="entry name" value="Gfo/Idh/MocA_domain"/>
</dbReference>
<dbReference type="Proteomes" id="UP001157161">
    <property type="component" value="Unassembled WGS sequence"/>
</dbReference>
<dbReference type="InterPro" id="IPR000683">
    <property type="entry name" value="Gfo/Idh/MocA-like_OxRdtase_N"/>
</dbReference>
<comment type="caution">
    <text evidence="7">The sequence shown here is derived from an EMBL/GenBank/DDBJ whole genome shotgun (WGS) entry which is preliminary data.</text>
</comment>
<evidence type="ECO:0000256" key="2">
    <source>
        <dbReference type="ARBA" id="ARBA00023002"/>
    </source>
</evidence>
<dbReference type="Pfam" id="PF22725">
    <property type="entry name" value="GFO_IDH_MocA_C3"/>
    <property type="match status" value="1"/>
</dbReference>
<organism evidence="7 8">
    <name type="scientific">Litorihabitans aurantiacus</name>
    <dbReference type="NCBI Taxonomy" id="1930061"/>
    <lineage>
        <taxon>Bacteria</taxon>
        <taxon>Bacillati</taxon>
        <taxon>Actinomycetota</taxon>
        <taxon>Actinomycetes</taxon>
        <taxon>Micrococcales</taxon>
        <taxon>Beutenbergiaceae</taxon>
        <taxon>Litorihabitans</taxon>
    </lineage>
</organism>
<sequence length="356" mass="37814">MTDATAAAPSTTDTTVPGLAPASSYPDPKDAPAIRWGILAAGGIARKFATDVPAHTASTIAAVGSRSADRAAAFASEMDVPRSYGSYEELVADPEIDAIYVASPHSEHRDHALLALKAGKPVLIEKAVTRNAAEAREIFDVAASRGLFAMEAMWARFLPHYRAVVDAVAAGVIGDVVQLTALHGQHLLRGPEHRLWNPELAGGALLDLGVYPISFAHAVLGVPDQIHAFGELSDLGVDRGETVVLRYGTTSIAVAQSTLESGQLNNATIAGTTGRIDIDRTFYNPTDVHLSRFDGTDTVELAGRFPGGFQFQAAEAARRIAAGETSSPLMTWQASVEVMEMMDEVRRQLGVRYPGE</sequence>
<dbReference type="Gene3D" id="3.40.50.720">
    <property type="entry name" value="NAD(P)-binding Rossmann-like Domain"/>
    <property type="match status" value="1"/>
</dbReference>
<dbReference type="SUPFAM" id="SSF55347">
    <property type="entry name" value="Glyceraldehyde-3-phosphate dehydrogenase-like, C-terminal domain"/>
    <property type="match status" value="1"/>
</dbReference>
<dbReference type="RefSeq" id="WP_348525579.1">
    <property type="nucleotide sequence ID" value="NZ_BSUM01000001.1"/>
</dbReference>
<evidence type="ECO:0000259" key="5">
    <source>
        <dbReference type="Pfam" id="PF01408"/>
    </source>
</evidence>